<accession>A0AAD4MEF5</accession>
<comment type="caution">
    <text evidence="4">The sequence shown here is derived from an EMBL/GenBank/DDBJ whole genome shotgun (WGS) entry which is preliminary data.</text>
</comment>
<evidence type="ECO:0000313" key="5">
    <source>
        <dbReference type="Proteomes" id="UP001201812"/>
    </source>
</evidence>
<feature type="chain" id="PRO_5041984133" evidence="3">
    <location>
        <begin position="27"/>
        <end position="350"/>
    </location>
</feature>
<dbReference type="Proteomes" id="UP001201812">
    <property type="component" value="Unassembled WGS sequence"/>
</dbReference>
<reference evidence="4" key="1">
    <citation type="submission" date="2022-01" db="EMBL/GenBank/DDBJ databases">
        <title>Genome Sequence Resource for Two Populations of Ditylenchus destructor, the Migratory Endoparasitic Phytonematode.</title>
        <authorList>
            <person name="Zhang H."/>
            <person name="Lin R."/>
            <person name="Xie B."/>
        </authorList>
    </citation>
    <scope>NUCLEOTIDE SEQUENCE</scope>
    <source>
        <strain evidence="4">BazhouSP</strain>
    </source>
</reference>
<gene>
    <name evidence="4" type="ORF">DdX_22301</name>
</gene>
<dbReference type="AlphaFoldDB" id="A0AAD4MEF5"/>
<dbReference type="SUPFAM" id="SSF58113">
    <property type="entry name" value="Apolipoprotein A-I"/>
    <property type="match status" value="1"/>
</dbReference>
<organism evidence="4 5">
    <name type="scientific">Ditylenchus destructor</name>
    <dbReference type="NCBI Taxonomy" id="166010"/>
    <lineage>
        <taxon>Eukaryota</taxon>
        <taxon>Metazoa</taxon>
        <taxon>Ecdysozoa</taxon>
        <taxon>Nematoda</taxon>
        <taxon>Chromadorea</taxon>
        <taxon>Rhabditida</taxon>
        <taxon>Tylenchina</taxon>
        <taxon>Tylenchomorpha</taxon>
        <taxon>Sphaerularioidea</taxon>
        <taxon>Anguinidae</taxon>
        <taxon>Anguininae</taxon>
        <taxon>Ditylenchus</taxon>
    </lineage>
</organism>
<name>A0AAD4MEF5_9BILA</name>
<proteinExistence type="predicted"/>
<evidence type="ECO:0000313" key="4">
    <source>
        <dbReference type="EMBL" id="KAI1690786.1"/>
    </source>
</evidence>
<evidence type="ECO:0000256" key="2">
    <source>
        <dbReference type="SAM" id="MobiDB-lite"/>
    </source>
</evidence>
<evidence type="ECO:0000256" key="1">
    <source>
        <dbReference type="SAM" id="Coils"/>
    </source>
</evidence>
<keyword evidence="1" id="KW-0175">Coiled coil</keyword>
<sequence>MTWSKWDMVFFSVLLMVILHTCEIEAGLSDPGRLQFASTSKNNSAEPRALNSSLSYNDPTFHLKQFWENDENIVIREKRRTQKEKAEKEKMTKPSKKLRKMITEFRKRHQRTKKTHLWKAFRREILGSKRLSRPDKKAARRIGQRTVKRKIKSRKPYKKQSPQKQLPPNESNSNGNNFNDTGDELSAVSYSISSVPTAAASDYGNSPSFDQPTQTYQNTYDSSHWDKARKNVDDIFDRHRERMADINKKYRERVEDIRKNGEKWRETFRERQADINKRYREHMADIDKKYRERMEDIRKNRAKWDEDRRKTSFSFVQGPKSHPWLRCHQTAGLVTANLDDVKQVIMDMET</sequence>
<dbReference type="EMBL" id="JAKKPZ010001089">
    <property type="protein sequence ID" value="KAI1690786.1"/>
    <property type="molecule type" value="Genomic_DNA"/>
</dbReference>
<evidence type="ECO:0000256" key="3">
    <source>
        <dbReference type="SAM" id="SignalP"/>
    </source>
</evidence>
<keyword evidence="3" id="KW-0732">Signal</keyword>
<feature type="compositionally biased region" description="Low complexity" evidence="2">
    <location>
        <begin position="169"/>
        <end position="179"/>
    </location>
</feature>
<feature type="region of interest" description="Disordered" evidence="2">
    <location>
        <begin position="129"/>
        <end position="184"/>
    </location>
</feature>
<protein>
    <submittedName>
        <fullName evidence="4">Uncharacterized protein</fullName>
    </submittedName>
</protein>
<feature type="coiled-coil region" evidence="1">
    <location>
        <begin position="240"/>
        <end position="267"/>
    </location>
</feature>
<feature type="compositionally biased region" description="Basic residues" evidence="2">
    <location>
        <begin position="138"/>
        <end position="158"/>
    </location>
</feature>
<keyword evidence="5" id="KW-1185">Reference proteome</keyword>
<feature type="signal peptide" evidence="3">
    <location>
        <begin position="1"/>
        <end position="26"/>
    </location>
</feature>